<dbReference type="KEGG" id="chy:CHY_1692"/>
<dbReference type="HOGENOM" id="CLU_3248965_0_0_9"/>
<dbReference type="Proteomes" id="UP000002706">
    <property type="component" value="Chromosome"/>
</dbReference>
<sequence length="42" mass="5187">MKMMAKFVGKNREFRQWLKGLKRCNKAWERLKVIYQNLERSA</sequence>
<protein>
    <recommendedName>
        <fullName evidence="3">Transposase</fullName>
    </recommendedName>
</protein>
<dbReference type="STRING" id="246194.CHY_1692"/>
<keyword evidence="2" id="KW-1185">Reference proteome</keyword>
<evidence type="ECO:0000313" key="1">
    <source>
        <dbReference type="EMBL" id="ABB16206.1"/>
    </source>
</evidence>
<reference evidence="1 2" key="1">
    <citation type="journal article" date="2005" name="PLoS Genet.">
        <title>Life in hot carbon monoxide: the complete genome sequence of Carboxydothermus hydrogenoformans Z-2901.</title>
        <authorList>
            <person name="Wu M."/>
            <person name="Ren Q."/>
            <person name="Durkin A.S."/>
            <person name="Daugherty S.C."/>
            <person name="Brinkac L.M."/>
            <person name="Dodson R.J."/>
            <person name="Madupu R."/>
            <person name="Sullivan S.A."/>
            <person name="Kolonay J.F."/>
            <person name="Haft D.H."/>
            <person name="Nelson W.C."/>
            <person name="Tallon L.J."/>
            <person name="Jones K.M."/>
            <person name="Ulrich L.E."/>
            <person name="Gonzalez J.M."/>
            <person name="Zhulin I.B."/>
            <person name="Robb F.T."/>
            <person name="Eisen J.A."/>
        </authorList>
    </citation>
    <scope>NUCLEOTIDE SEQUENCE [LARGE SCALE GENOMIC DNA]</scope>
    <source>
        <strain evidence="2">ATCC BAA-161 / DSM 6008 / Z-2901</strain>
    </source>
</reference>
<dbReference type="EMBL" id="CP000141">
    <property type="protein sequence ID" value="ABB16206.1"/>
    <property type="molecule type" value="Genomic_DNA"/>
</dbReference>
<accession>Q3ABH2</accession>
<name>Q3ABH2_CARHZ</name>
<gene>
    <name evidence="1" type="ordered locus">CHY_1692</name>
</gene>
<evidence type="ECO:0000313" key="2">
    <source>
        <dbReference type="Proteomes" id="UP000002706"/>
    </source>
</evidence>
<dbReference type="InParanoid" id="Q3ABH2"/>
<dbReference type="AlphaFoldDB" id="Q3ABH2"/>
<organism evidence="1 2">
    <name type="scientific">Carboxydothermus hydrogenoformans (strain ATCC BAA-161 / DSM 6008 / Z-2901)</name>
    <dbReference type="NCBI Taxonomy" id="246194"/>
    <lineage>
        <taxon>Bacteria</taxon>
        <taxon>Bacillati</taxon>
        <taxon>Bacillota</taxon>
        <taxon>Clostridia</taxon>
        <taxon>Thermoanaerobacterales</taxon>
        <taxon>Thermoanaerobacteraceae</taxon>
        <taxon>Carboxydothermus</taxon>
    </lineage>
</organism>
<proteinExistence type="predicted"/>
<evidence type="ECO:0008006" key="3">
    <source>
        <dbReference type="Google" id="ProtNLM"/>
    </source>
</evidence>